<dbReference type="Proteomes" id="UP001482620">
    <property type="component" value="Unassembled WGS sequence"/>
</dbReference>
<feature type="compositionally biased region" description="Acidic residues" evidence="1">
    <location>
        <begin position="8"/>
        <end position="18"/>
    </location>
</feature>
<feature type="compositionally biased region" description="Basic and acidic residues" evidence="1">
    <location>
        <begin position="81"/>
        <end position="94"/>
    </location>
</feature>
<evidence type="ECO:0000256" key="1">
    <source>
        <dbReference type="SAM" id="MobiDB-lite"/>
    </source>
</evidence>
<comment type="caution">
    <text evidence="2">The sequence shown here is derived from an EMBL/GenBank/DDBJ whole genome shotgun (WGS) entry which is preliminary data.</text>
</comment>
<evidence type="ECO:0000313" key="3">
    <source>
        <dbReference type="Proteomes" id="UP001482620"/>
    </source>
</evidence>
<evidence type="ECO:0000313" key="2">
    <source>
        <dbReference type="EMBL" id="MEQ2253360.1"/>
    </source>
</evidence>
<sequence length="155" mass="16995">MLQKLDECDSGDERDESEASPAKKRRVVPSAGGGDVLFQATMPQSAQVQRQGDEPGAHSPAINPAIQLPGRRETTNQAFSSKDELTPEKEESRGRHQSQNALTEAEGPTMYSKRQIQDAQTAFLCLLLAEMLIHIQGYTVAEARRFLGFRSPPGT</sequence>
<gene>
    <name evidence="2" type="ORF">ILYODFUR_031253</name>
</gene>
<keyword evidence="3" id="KW-1185">Reference proteome</keyword>
<feature type="region of interest" description="Disordered" evidence="1">
    <location>
        <begin position="1"/>
        <end position="109"/>
    </location>
</feature>
<name>A0ABV0V7Q2_9TELE</name>
<protein>
    <submittedName>
        <fullName evidence="2">Uncharacterized protein</fullName>
    </submittedName>
</protein>
<organism evidence="2 3">
    <name type="scientific">Ilyodon furcidens</name>
    <name type="common">goldbreast splitfin</name>
    <dbReference type="NCBI Taxonomy" id="33524"/>
    <lineage>
        <taxon>Eukaryota</taxon>
        <taxon>Metazoa</taxon>
        <taxon>Chordata</taxon>
        <taxon>Craniata</taxon>
        <taxon>Vertebrata</taxon>
        <taxon>Euteleostomi</taxon>
        <taxon>Actinopterygii</taxon>
        <taxon>Neopterygii</taxon>
        <taxon>Teleostei</taxon>
        <taxon>Neoteleostei</taxon>
        <taxon>Acanthomorphata</taxon>
        <taxon>Ovalentaria</taxon>
        <taxon>Atherinomorphae</taxon>
        <taxon>Cyprinodontiformes</taxon>
        <taxon>Goodeidae</taxon>
        <taxon>Ilyodon</taxon>
    </lineage>
</organism>
<dbReference type="EMBL" id="JAHRIQ010097490">
    <property type="protein sequence ID" value="MEQ2253360.1"/>
    <property type="molecule type" value="Genomic_DNA"/>
</dbReference>
<feature type="compositionally biased region" description="Polar residues" evidence="1">
    <location>
        <begin position="41"/>
        <end position="50"/>
    </location>
</feature>
<proteinExistence type="predicted"/>
<reference evidence="2 3" key="1">
    <citation type="submission" date="2021-06" db="EMBL/GenBank/DDBJ databases">
        <authorList>
            <person name="Palmer J.M."/>
        </authorList>
    </citation>
    <scope>NUCLEOTIDE SEQUENCE [LARGE SCALE GENOMIC DNA]</scope>
    <source>
        <strain evidence="3">if_2019</strain>
        <tissue evidence="2">Muscle</tissue>
    </source>
</reference>
<accession>A0ABV0V7Q2</accession>